<dbReference type="OrthoDB" id="7374210at2"/>
<evidence type="ECO:0000313" key="5">
    <source>
        <dbReference type="Proteomes" id="UP000078543"/>
    </source>
</evidence>
<protein>
    <recommendedName>
        <fullName evidence="3">Guanylate cyclase domain-containing protein</fullName>
    </recommendedName>
</protein>
<dbReference type="Pfam" id="PF00211">
    <property type="entry name" value="Guanylate_cyc"/>
    <property type="match status" value="1"/>
</dbReference>
<proteinExistence type="predicted"/>
<keyword evidence="5" id="KW-1185">Reference proteome</keyword>
<feature type="domain" description="Guanylate cyclase" evidence="3">
    <location>
        <begin position="437"/>
        <end position="551"/>
    </location>
</feature>
<sequence>MIIVHYEVYVLEGRGWMLHARFPRTERETAIAEAKELEQTLKIKVKVLRETYYTDDNAFEEADVYVSSGVGSGKPPPTAPKPAQARASSSSGDRDQPKSSGKAAAKPAAKAAARPAPAPQRKKTASEIEDAAKLRQILVRLMGICALSLAVSMLALKVTPEAIVLLWKMGFSMSISEAAYNQLLVAVFALTFLMTAVPLGMKFMPRRAQVPTFGAPNLSWGTPRAPRRDSQLQKSVDKLADEAARDLPLIADKDDDLPAFADDDFPPILPPADEALPEIMSQPSREAEQAKPQKEEAGGQSAESQAGAVRRYLDGAMDFCRANRIEMDAYNKFALHLYLAGAIESLGEFRKISSSGRRQLLAQALDRLGTKGELAEGFHDKLPEYLREPRYLSVAQAGRDAMGNFLLGDEDGAHLGLRDVFTNWNRKGGETKKQMMTVLFTDMVGSTDMTQQRGDAAAQEIVRRHNLIVRNALAKYGGNEVKHTGDGIMASFYSAAGAIDSVVTMQRQVAEHNQRMPSQELHLRIGLNAGEPIQEEDDLFGSTVQLAARVCAATNTDEILCTASVMDLSGKPKAGFRAVGAKHMKGFKDAIPLYEIPWK</sequence>
<evidence type="ECO:0000313" key="4">
    <source>
        <dbReference type="EMBL" id="OAN50893.1"/>
    </source>
</evidence>
<feature type="compositionally biased region" description="Basic and acidic residues" evidence="1">
    <location>
        <begin position="285"/>
        <end position="297"/>
    </location>
</feature>
<dbReference type="SMART" id="SM00044">
    <property type="entry name" value="CYCc"/>
    <property type="match status" value="1"/>
</dbReference>
<feature type="region of interest" description="Disordered" evidence="1">
    <location>
        <begin position="283"/>
        <end position="306"/>
    </location>
</feature>
<accession>A0A178MQV3</accession>
<feature type="region of interest" description="Disordered" evidence="1">
    <location>
        <begin position="69"/>
        <end position="127"/>
    </location>
</feature>
<dbReference type="InterPro" id="IPR050697">
    <property type="entry name" value="Adenylyl/Guanylyl_Cyclase_3/4"/>
</dbReference>
<dbReference type="RefSeq" id="WP_068499848.1">
    <property type="nucleotide sequence ID" value="NZ_LWQU01000134.1"/>
</dbReference>
<evidence type="ECO:0000259" key="3">
    <source>
        <dbReference type="PROSITE" id="PS50125"/>
    </source>
</evidence>
<feature type="transmembrane region" description="Helical" evidence="2">
    <location>
        <begin position="178"/>
        <end position="199"/>
    </location>
</feature>
<keyword evidence="2" id="KW-0812">Transmembrane</keyword>
<keyword evidence="2" id="KW-0472">Membrane</keyword>
<reference evidence="4 5" key="1">
    <citation type="submission" date="2016-04" db="EMBL/GenBank/DDBJ databases">
        <title>Draft genome sequence of freshwater magnetotactic bacteria Magnetospirillum marisnigri SP-1 and Magnetospirillum moscoviense BB-1.</title>
        <authorList>
            <person name="Koziaeva V."/>
            <person name="Dziuba M.V."/>
            <person name="Ivanov T.M."/>
            <person name="Kuznetsov B."/>
            <person name="Grouzdev D.S."/>
        </authorList>
    </citation>
    <scope>NUCLEOTIDE SEQUENCE [LARGE SCALE GENOMIC DNA]</scope>
    <source>
        <strain evidence="4 5">BB-1</strain>
    </source>
</reference>
<dbReference type="CDD" id="cd07302">
    <property type="entry name" value="CHD"/>
    <property type="match status" value="1"/>
</dbReference>
<dbReference type="PANTHER" id="PTHR43081:SF1">
    <property type="entry name" value="ADENYLATE CYCLASE, TERMINAL-DIFFERENTIATION SPECIFIC"/>
    <property type="match status" value="1"/>
</dbReference>
<dbReference type="GO" id="GO:0035556">
    <property type="term" value="P:intracellular signal transduction"/>
    <property type="evidence" value="ECO:0007669"/>
    <property type="project" value="InterPro"/>
</dbReference>
<dbReference type="GO" id="GO:0004016">
    <property type="term" value="F:adenylate cyclase activity"/>
    <property type="evidence" value="ECO:0007669"/>
    <property type="project" value="UniProtKB-ARBA"/>
</dbReference>
<dbReference type="SUPFAM" id="SSF55073">
    <property type="entry name" value="Nucleotide cyclase"/>
    <property type="match status" value="1"/>
</dbReference>
<dbReference type="STRING" id="1437059.A6A05_11535"/>
<dbReference type="Gene3D" id="3.30.70.1230">
    <property type="entry name" value="Nucleotide cyclase"/>
    <property type="match status" value="1"/>
</dbReference>
<gene>
    <name evidence="4" type="ORF">A6A05_11535</name>
</gene>
<dbReference type="InterPro" id="IPR029787">
    <property type="entry name" value="Nucleotide_cyclase"/>
</dbReference>
<evidence type="ECO:0000256" key="1">
    <source>
        <dbReference type="SAM" id="MobiDB-lite"/>
    </source>
</evidence>
<feature type="region of interest" description="Disordered" evidence="1">
    <location>
        <begin position="214"/>
        <end position="234"/>
    </location>
</feature>
<dbReference type="EMBL" id="LWQU01000134">
    <property type="protein sequence ID" value="OAN50893.1"/>
    <property type="molecule type" value="Genomic_DNA"/>
</dbReference>
<dbReference type="InterPro" id="IPR001054">
    <property type="entry name" value="A/G_cyclase"/>
</dbReference>
<feature type="transmembrane region" description="Helical" evidence="2">
    <location>
        <begin position="137"/>
        <end position="158"/>
    </location>
</feature>
<organism evidence="4 5">
    <name type="scientific">Magnetospirillum moscoviense</name>
    <dbReference type="NCBI Taxonomy" id="1437059"/>
    <lineage>
        <taxon>Bacteria</taxon>
        <taxon>Pseudomonadati</taxon>
        <taxon>Pseudomonadota</taxon>
        <taxon>Alphaproteobacteria</taxon>
        <taxon>Rhodospirillales</taxon>
        <taxon>Rhodospirillaceae</taxon>
        <taxon>Magnetospirillum</taxon>
    </lineage>
</organism>
<dbReference type="PROSITE" id="PS50125">
    <property type="entry name" value="GUANYLATE_CYCLASE_2"/>
    <property type="match status" value="1"/>
</dbReference>
<keyword evidence="2" id="KW-1133">Transmembrane helix</keyword>
<dbReference type="PANTHER" id="PTHR43081">
    <property type="entry name" value="ADENYLATE CYCLASE, TERMINAL-DIFFERENTIATION SPECIFIC-RELATED"/>
    <property type="match status" value="1"/>
</dbReference>
<dbReference type="AlphaFoldDB" id="A0A178MQV3"/>
<feature type="compositionally biased region" description="Low complexity" evidence="1">
    <location>
        <begin position="102"/>
        <end position="115"/>
    </location>
</feature>
<evidence type="ECO:0000256" key="2">
    <source>
        <dbReference type="SAM" id="Phobius"/>
    </source>
</evidence>
<comment type="caution">
    <text evidence="4">The sequence shown here is derived from an EMBL/GenBank/DDBJ whole genome shotgun (WGS) entry which is preliminary data.</text>
</comment>
<dbReference type="Proteomes" id="UP000078543">
    <property type="component" value="Unassembled WGS sequence"/>
</dbReference>
<dbReference type="GO" id="GO:0009190">
    <property type="term" value="P:cyclic nucleotide biosynthetic process"/>
    <property type="evidence" value="ECO:0007669"/>
    <property type="project" value="InterPro"/>
</dbReference>
<name>A0A178MQV3_9PROT</name>